<dbReference type="EMBL" id="CAJVPU010002632">
    <property type="protein sequence ID" value="CAG8504578.1"/>
    <property type="molecule type" value="Genomic_DNA"/>
</dbReference>
<evidence type="ECO:0000313" key="2">
    <source>
        <dbReference type="Proteomes" id="UP000789702"/>
    </source>
</evidence>
<accession>A0ACA9L3T8</accession>
<comment type="caution">
    <text evidence="1">The sequence shown here is derived from an EMBL/GenBank/DDBJ whole genome shotgun (WGS) entry which is preliminary data.</text>
</comment>
<evidence type="ECO:0000313" key="1">
    <source>
        <dbReference type="EMBL" id="CAG8504578.1"/>
    </source>
</evidence>
<name>A0ACA9L3T8_9GLOM</name>
<dbReference type="Proteomes" id="UP000789702">
    <property type="component" value="Unassembled WGS sequence"/>
</dbReference>
<sequence length="150" mass="16914">MINLIYPATPIPNTSINNVFSHQHHPSTSPPNNAFHQYPKSTPLPNIAYFYPQSMPPPNITSSHQHPQSTHSHNIDSSHQHPQSTSNIASSHQPYHPTQYDYDLLDSAASSIRDIQRIYATMSVNLDQQKHINLTIILTIIYLTNIPLST</sequence>
<organism evidence="1 2">
    <name type="scientific">Dentiscutata heterogama</name>
    <dbReference type="NCBI Taxonomy" id="1316150"/>
    <lineage>
        <taxon>Eukaryota</taxon>
        <taxon>Fungi</taxon>
        <taxon>Fungi incertae sedis</taxon>
        <taxon>Mucoromycota</taxon>
        <taxon>Glomeromycotina</taxon>
        <taxon>Glomeromycetes</taxon>
        <taxon>Diversisporales</taxon>
        <taxon>Gigasporaceae</taxon>
        <taxon>Dentiscutata</taxon>
    </lineage>
</organism>
<keyword evidence="2" id="KW-1185">Reference proteome</keyword>
<reference evidence="1" key="1">
    <citation type="submission" date="2021-06" db="EMBL/GenBank/DDBJ databases">
        <authorList>
            <person name="Kallberg Y."/>
            <person name="Tangrot J."/>
            <person name="Rosling A."/>
        </authorList>
    </citation>
    <scope>NUCLEOTIDE SEQUENCE</scope>
    <source>
        <strain evidence="1">IL203A</strain>
    </source>
</reference>
<gene>
    <name evidence="1" type="ORF">DHETER_LOCUS3165</name>
</gene>
<proteinExistence type="predicted"/>
<protein>
    <submittedName>
        <fullName evidence="1">3830_t:CDS:1</fullName>
    </submittedName>
</protein>